<dbReference type="GO" id="GO:0005769">
    <property type="term" value="C:early endosome"/>
    <property type="evidence" value="ECO:0007669"/>
    <property type="project" value="UniProtKB-SubCell"/>
</dbReference>
<dbReference type="InterPro" id="IPR007214">
    <property type="entry name" value="YbaK/aa-tRNA-synth-assoc-dom"/>
</dbReference>
<accession>A0A556U888</accession>
<name>A0A556U888_BAGYA</name>
<protein>
    <recommendedName>
        <fullName evidence="10">Reticulon</fullName>
    </recommendedName>
</protein>
<evidence type="ECO:0000256" key="6">
    <source>
        <dbReference type="ARBA" id="ARBA00022884"/>
    </source>
</evidence>
<dbReference type="InterPro" id="IPR040024">
    <property type="entry name" value="PPP1R21"/>
</dbReference>
<dbReference type="GO" id="GO:0005789">
    <property type="term" value="C:endoplasmic reticulum membrane"/>
    <property type="evidence" value="ECO:0007669"/>
    <property type="project" value="UniProtKB-SubCell"/>
</dbReference>
<feature type="compositionally biased region" description="Acidic residues" evidence="12">
    <location>
        <begin position="64"/>
        <end position="75"/>
    </location>
</feature>
<feature type="compositionally biased region" description="Polar residues" evidence="12">
    <location>
        <begin position="247"/>
        <end position="258"/>
    </location>
</feature>
<dbReference type="Pfam" id="PF04073">
    <property type="entry name" value="tRNA_edit"/>
    <property type="match status" value="1"/>
</dbReference>
<feature type="coiled-coil region" evidence="11">
    <location>
        <begin position="958"/>
        <end position="1038"/>
    </location>
</feature>
<dbReference type="PANTHER" id="PTHR21448">
    <property type="entry name" value="SMOOTH MUSCLE MYOSIN HEAVY CHAIN-RELATED"/>
    <property type="match status" value="1"/>
</dbReference>
<dbReference type="Gene3D" id="3.90.960.10">
    <property type="entry name" value="YbaK/aminoacyl-tRNA synthetase-associated domain"/>
    <property type="match status" value="1"/>
</dbReference>
<evidence type="ECO:0000313" key="14">
    <source>
        <dbReference type="EMBL" id="TSN95651.1"/>
    </source>
</evidence>
<dbReference type="SUPFAM" id="SSF55826">
    <property type="entry name" value="YbaK/ProRS associated domain"/>
    <property type="match status" value="1"/>
</dbReference>
<proteinExistence type="predicted"/>
<keyword evidence="4" id="KW-0967">Endosome</keyword>
<evidence type="ECO:0000256" key="4">
    <source>
        <dbReference type="ARBA" id="ARBA00022753"/>
    </source>
</evidence>
<keyword evidence="6" id="KW-0694">RNA-binding</keyword>
<feature type="compositionally biased region" description="Basic and acidic residues" evidence="12">
    <location>
        <begin position="1431"/>
        <end position="1442"/>
    </location>
</feature>
<feature type="compositionally biased region" description="Polar residues" evidence="12">
    <location>
        <begin position="1"/>
        <end position="13"/>
    </location>
</feature>
<feature type="transmembrane region" description="Helical" evidence="10">
    <location>
        <begin position="834"/>
        <end position="860"/>
    </location>
</feature>
<organism evidence="14 15">
    <name type="scientific">Bagarius yarrelli</name>
    <name type="common">Goonch</name>
    <name type="synonym">Bagrus yarrelli</name>
    <dbReference type="NCBI Taxonomy" id="175774"/>
    <lineage>
        <taxon>Eukaryota</taxon>
        <taxon>Metazoa</taxon>
        <taxon>Chordata</taxon>
        <taxon>Craniata</taxon>
        <taxon>Vertebrata</taxon>
        <taxon>Euteleostomi</taxon>
        <taxon>Actinopterygii</taxon>
        <taxon>Neopterygii</taxon>
        <taxon>Teleostei</taxon>
        <taxon>Ostariophysi</taxon>
        <taxon>Siluriformes</taxon>
        <taxon>Sisoridae</taxon>
        <taxon>Sisorinae</taxon>
        <taxon>Bagarius</taxon>
    </lineage>
</organism>
<gene>
    <name evidence="14" type="ORF">Baya_9765</name>
</gene>
<dbReference type="PANTHER" id="PTHR21448:SF0">
    <property type="entry name" value="PROTEIN PHOSPHATASE 1 REGULATORY SUBUNIT 21"/>
    <property type="match status" value="1"/>
</dbReference>
<feature type="compositionally biased region" description="Low complexity" evidence="12">
    <location>
        <begin position="545"/>
        <end position="554"/>
    </location>
</feature>
<dbReference type="Pfam" id="PF02453">
    <property type="entry name" value="Reticulon"/>
    <property type="match status" value="1"/>
</dbReference>
<reference evidence="14 15" key="1">
    <citation type="journal article" date="2019" name="Genome Biol. Evol.">
        <title>Whole-Genome Sequencing of the Giant Devil Catfish, Bagarius yarrelli.</title>
        <authorList>
            <person name="Jiang W."/>
            <person name="Lv Y."/>
            <person name="Cheng L."/>
            <person name="Yang K."/>
            <person name="Chao B."/>
            <person name="Wang X."/>
            <person name="Li Y."/>
            <person name="Pan X."/>
            <person name="You X."/>
            <person name="Zhang Y."/>
            <person name="Yang J."/>
            <person name="Li J."/>
            <person name="Zhang X."/>
            <person name="Liu S."/>
            <person name="Sun C."/>
            <person name="Yang J."/>
            <person name="Shi Q."/>
        </authorList>
    </citation>
    <scope>NUCLEOTIDE SEQUENCE [LARGE SCALE GENOMIC DNA]</scope>
    <source>
        <strain evidence="14">JWS20170419001</strain>
        <tissue evidence="14">Muscle</tissue>
    </source>
</reference>
<dbReference type="OrthoDB" id="5566667at2759"/>
<dbReference type="Pfam" id="PF10212">
    <property type="entry name" value="PPP1R21_helical"/>
    <property type="match status" value="2"/>
</dbReference>
<keyword evidence="5 10" id="KW-0256">Endoplasmic reticulum</keyword>
<evidence type="ECO:0000259" key="13">
    <source>
        <dbReference type="PROSITE" id="PS50845"/>
    </source>
</evidence>
<feature type="compositionally biased region" description="Acidic residues" evidence="12">
    <location>
        <begin position="577"/>
        <end position="596"/>
    </location>
</feature>
<dbReference type="FunFam" id="1.20.5.2480:FF:000001">
    <property type="entry name" value="Reticulon"/>
    <property type="match status" value="1"/>
</dbReference>
<dbReference type="CDD" id="cd04335">
    <property type="entry name" value="PrdX_deacylase"/>
    <property type="match status" value="1"/>
</dbReference>
<keyword evidence="9 10" id="KW-0472">Membrane</keyword>
<evidence type="ECO:0000313" key="15">
    <source>
        <dbReference type="Proteomes" id="UP000319801"/>
    </source>
</evidence>
<dbReference type="EMBL" id="VCAZ01000062">
    <property type="protein sequence ID" value="TSN95651.1"/>
    <property type="molecule type" value="Genomic_DNA"/>
</dbReference>
<feature type="region of interest" description="Disordered" evidence="12">
    <location>
        <begin position="64"/>
        <end position="83"/>
    </location>
</feature>
<dbReference type="InterPro" id="IPR049372">
    <property type="entry name" value="PPP1R21_C"/>
</dbReference>
<dbReference type="PROSITE" id="PS50845">
    <property type="entry name" value="RETICULON"/>
    <property type="match status" value="1"/>
</dbReference>
<evidence type="ECO:0000256" key="7">
    <source>
        <dbReference type="ARBA" id="ARBA00022989"/>
    </source>
</evidence>
<keyword evidence="7 10" id="KW-1133">Transmembrane helix</keyword>
<feature type="region of interest" description="Disordered" evidence="12">
    <location>
        <begin position="217"/>
        <end position="448"/>
    </location>
</feature>
<keyword evidence="15" id="KW-1185">Reference proteome</keyword>
<sequence>MADAEQVSSTTPNEVEEDKMNPWSESGLSKATAKELFQGGNVDLFGGDEDVQDVREVQKSYVEATEEMSSPEEMDLLTPENKAETECLEKSVDLISKFVERESPEEPDSTQREDNITADEDTEEAFKLVDVNEVKEAAVTAAFTEPVSAFTQMIQAHEPLLSFDSELQKDLKSEKIQEHLMATKPQEEIFKSEFETQDQDFGFNADVKEELFSAPVEPEKYFSSAVEEKKEPERRTLVEESFRSDSESTPAVSASPSAQHEEPSLIASTQPSFKTTMDSFGNESPSRSGPRYDPDVLSHSDDDLMFETKRNPFQDFSPVEKHTSEFSPFEENTADIRAAKMSDSPSPDLVQNAHDGELQDNLPLQDYEQSFDSREAATASLRQQLASSDFFGTGPKDNDEPPSLPDILKSSPGKQDKEDSGSSEGSPDFSPVHRRGNDSPNAPFLLSSNPFAFEAKVPLVKEMAEETEARAAEKVKIKEEEKASEQIFGTFDLVKEVEIPPKGTETTTEDQDDFKTLSQEPAQIVDKFECLSFPTAKTQEHSDSESPSADSLSPVLDAMAKNPESFQLEPEKNVVQEEAEAADEVSEQEVSSEEFEFVEKPPRGAVDEFLETLENSKASEIPDDDDDDEDTAKFEEQIDEVIPAVQESKNQSYFLLTDSSNETSLVRGKAGLELSDFQVPSQVPLSPSPEAKTETVAVKKAEPKGLRLPNLNAGAVVELLYWRDVKNSGIVFGASLLLLLSLSVCSIISVLSYVALALLSVTISFRIYKGVLQAIQKSDEGHPFKLYLDQEVALPDQLVHKYSDVALRQINTVINELRRLFLVEDLVDSLKFAVLMWILTYVGALFNGLTLLILGLLAMFTCPIVYEKHQEELKQREQSLRKSEQEMDSLSFRNQQLTKRVELLQEELQVTEAKSKKSKNKGDSPSQPSYQTQSVFDEDLQKKIQENERLHIQFYEADELHRQQEAQLRARLEQLEKDAEQHQAVVDGLASKYVNTIEKLQSDKACLEVKVQTLEREAKECRLRTEECQQQLRKYQTELNTQLKHNSSVIQEKVPFNDTKYSDYNSLNVPTHNRRHQLKARDAAGQAVSFVQDLVAALLNFHSYTEQRVHIYPLDSSIEPVSPLNQKFSQYLHENAAYVRPLEEAMLQLHQSITEDTVTVLETVGNLQDFSKSFSTYTNFLQKILPYQLKSLDEECDVPLCTASLSAKNRELQNDMKRVTSVFEKLQNYISLLALPSLRLDAMPQSSSGAVFTQLAACLHGLHDATKESYCMDISKVLALTLAIATFFSNNLDFFTSSAGYGPRGGNGSLNPQQAHGMLSNKKHASDYMLALRRTRPESVPYTKALSNRRILTSSTESREGLMQQVQQSQEKIARLEQEKEHWLLEAQLGRVRLEKENQRIAELEARLSSALGDSPAAPPHTESVSTGPVETEKDEKTDREASYTTSLIGMLTTTPINESVGDEESREHLIKTHYMARVAELTTQLQTSDSKAVHFHAECRALAKRLAIAEKSRETLTDSMKQASQNITALQDELSTTKRSYEDQLSMMSDHLCSMNETLSKQREEIDTLKLGNKVFTVEQMMPYVEHLNGAVTKNLFLKDKKKKGLWLVSVRHDRQVNLNDLAKKLGVGSGNLRFADEATMLEKLRVGQGCATALSLFCDKDQSVRFVLDSNLADGGHERVYFHPMTNAATVGLKPDDLIRFLNETGHEPILHNFD</sequence>
<feature type="transmembrane region" description="Helical" evidence="10">
    <location>
        <begin position="730"/>
        <end position="759"/>
    </location>
</feature>
<feature type="region of interest" description="Disordered" evidence="12">
    <location>
        <begin position="912"/>
        <end position="935"/>
    </location>
</feature>
<feature type="region of interest" description="Disordered" evidence="12">
    <location>
        <begin position="98"/>
        <end position="121"/>
    </location>
</feature>
<evidence type="ECO:0000256" key="1">
    <source>
        <dbReference type="ARBA" id="ARBA00004412"/>
    </source>
</evidence>
<keyword evidence="8 11" id="KW-0175">Coiled coil</keyword>
<evidence type="ECO:0000256" key="2">
    <source>
        <dbReference type="ARBA" id="ARBA00004477"/>
    </source>
</evidence>
<dbReference type="Proteomes" id="UP000319801">
    <property type="component" value="Unassembled WGS sequence"/>
</dbReference>
<dbReference type="GO" id="GO:0003723">
    <property type="term" value="F:RNA binding"/>
    <property type="evidence" value="ECO:0007669"/>
    <property type="project" value="UniProtKB-KW"/>
</dbReference>
<dbReference type="InterPro" id="IPR019343">
    <property type="entry name" value="PPP1R21_N"/>
</dbReference>
<dbReference type="Gene3D" id="1.20.5.2480">
    <property type="match status" value="1"/>
</dbReference>
<evidence type="ECO:0000256" key="12">
    <source>
        <dbReference type="SAM" id="MobiDB-lite"/>
    </source>
</evidence>
<dbReference type="InterPro" id="IPR036754">
    <property type="entry name" value="YbaK/aa-tRNA-synt-asso_dom_sf"/>
</dbReference>
<dbReference type="GO" id="GO:0002161">
    <property type="term" value="F:aminoacyl-tRNA deacylase activity"/>
    <property type="evidence" value="ECO:0007669"/>
    <property type="project" value="InterPro"/>
</dbReference>
<feature type="compositionally biased region" description="Basic and acidic residues" evidence="12">
    <location>
        <begin position="290"/>
        <end position="324"/>
    </location>
</feature>
<dbReference type="Pfam" id="PF21636">
    <property type="entry name" value="PPP1R21_C"/>
    <property type="match status" value="1"/>
</dbReference>
<feature type="compositionally biased region" description="Basic and acidic residues" evidence="12">
    <location>
        <begin position="98"/>
        <end position="115"/>
    </location>
</feature>
<evidence type="ECO:0000256" key="5">
    <source>
        <dbReference type="ARBA" id="ARBA00022824"/>
    </source>
</evidence>
<comment type="subcellular location">
    <subcellularLocation>
        <location evidence="1">Early endosome</location>
    </subcellularLocation>
    <subcellularLocation>
        <location evidence="2 10">Endoplasmic reticulum membrane</location>
        <topology evidence="2 10">Multi-pass membrane protein</topology>
    </subcellularLocation>
</comment>
<feature type="compositionally biased region" description="Polar residues" evidence="12">
    <location>
        <begin position="266"/>
        <end position="287"/>
    </location>
</feature>
<feature type="region of interest" description="Disordered" evidence="12">
    <location>
        <begin position="535"/>
        <end position="604"/>
    </location>
</feature>
<keyword evidence="3 10" id="KW-0812">Transmembrane</keyword>
<feature type="compositionally biased region" description="Polar residues" evidence="12">
    <location>
        <begin position="923"/>
        <end position="935"/>
    </location>
</feature>
<dbReference type="InterPro" id="IPR003388">
    <property type="entry name" value="Reticulon"/>
</dbReference>
<feature type="domain" description="Reticulon" evidence="13">
    <location>
        <begin position="716"/>
        <end position="916"/>
    </location>
</feature>
<evidence type="ECO:0000256" key="10">
    <source>
        <dbReference type="RuleBase" id="RU210713"/>
    </source>
</evidence>
<dbReference type="InterPro" id="IPR019348">
    <property type="entry name" value="PPP1R21_six_helix"/>
</dbReference>
<feature type="region of interest" description="Disordered" evidence="12">
    <location>
        <begin position="1"/>
        <end position="31"/>
    </location>
</feature>
<feature type="region of interest" description="Disordered" evidence="12">
    <location>
        <begin position="1410"/>
        <end position="1445"/>
    </location>
</feature>
<evidence type="ECO:0000256" key="3">
    <source>
        <dbReference type="ARBA" id="ARBA00022692"/>
    </source>
</evidence>
<evidence type="ECO:0000256" key="11">
    <source>
        <dbReference type="SAM" id="Coils"/>
    </source>
</evidence>
<feature type="coiled-coil region" evidence="11">
    <location>
        <begin position="1507"/>
        <end position="1541"/>
    </location>
</feature>
<dbReference type="SMART" id="SM01254">
    <property type="entry name" value="KLRAQ"/>
    <property type="match status" value="1"/>
</dbReference>
<comment type="caution">
    <text evidence="14">The sequence shown here is derived from an EMBL/GenBank/DDBJ whole genome shotgun (WGS) entry which is preliminary data.</text>
</comment>
<evidence type="ECO:0000256" key="9">
    <source>
        <dbReference type="ARBA" id="ARBA00023136"/>
    </source>
</evidence>
<evidence type="ECO:0000256" key="8">
    <source>
        <dbReference type="ARBA" id="ARBA00023054"/>
    </source>
</evidence>
<feature type="compositionally biased region" description="Basic and acidic residues" evidence="12">
    <location>
        <begin position="226"/>
        <end position="246"/>
    </location>
</feature>